<dbReference type="OrthoDB" id="727757at2"/>
<name>A0A4R7DJM9_9FLAO</name>
<dbReference type="Pfam" id="PF05787">
    <property type="entry name" value="PhoX"/>
    <property type="match status" value="1"/>
</dbReference>
<reference evidence="3 4" key="1">
    <citation type="submission" date="2019-03" db="EMBL/GenBank/DDBJ databases">
        <title>Genomic Encyclopedia of Type Strains, Phase III (KMG-III): the genomes of soil and plant-associated and newly described type strains.</title>
        <authorList>
            <person name="Whitman W."/>
        </authorList>
    </citation>
    <scope>NUCLEOTIDE SEQUENCE [LARGE SCALE GENOMIC DNA]</scope>
    <source>
        <strain evidence="3 4">CECT 8455</strain>
    </source>
</reference>
<dbReference type="RefSeq" id="WP_133671062.1">
    <property type="nucleotide sequence ID" value="NZ_SNZW01000001.1"/>
</dbReference>
<protein>
    <recommendedName>
        <fullName evidence="5">Phosphatase</fullName>
    </recommendedName>
</protein>
<dbReference type="InterPro" id="IPR008557">
    <property type="entry name" value="PhoX"/>
</dbReference>
<dbReference type="Proteomes" id="UP000295274">
    <property type="component" value="Unassembled WGS sequence"/>
</dbReference>
<evidence type="ECO:0000256" key="2">
    <source>
        <dbReference type="SAM" id="SignalP"/>
    </source>
</evidence>
<accession>A0A4R7DJM9</accession>
<feature type="chain" id="PRO_5020909600" description="Phosphatase" evidence="2">
    <location>
        <begin position="27"/>
        <end position="540"/>
    </location>
</feature>
<comment type="caution">
    <text evidence="3">The sequence shown here is derived from an EMBL/GenBank/DDBJ whole genome shotgun (WGS) entry which is preliminary data.</text>
</comment>
<evidence type="ECO:0000313" key="4">
    <source>
        <dbReference type="Proteomes" id="UP000295274"/>
    </source>
</evidence>
<evidence type="ECO:0008006" key="5">
    <source>
        <dbReference type="Google" id="ProtNLM"/>
    </source>
</evidence>
<dbReference type="PROSITE" id="PS51257">
    <property type="entry name" value="PROKAR_LIPOPROTEIN"/>
    <property type="match status" value="1"/>
</dbReference>
<organism evidence="3 4">
    <name type="scientific">Maribacter caenipelagi</name>
    <dbReference type="NCBI Taxonomy" id="1447781"/>
    <lineage>
        <taxon>Bacteria</taxon>
        <taxon>Pseudomonadati</taxon>
        <taxon>Bacteroidota</taxon>
        <taxon>Flavobacteriia</taxon>
        <taxon>Flavobacteriales</taxon>
        <taxon>Flavobacteriaceae</taxon>
        <taxon>Maribacter</taxon>
    </lineage>
</organism>
<feature type="compositionally biased region" description="Acidic residues" evidence="1">
    <location>
        <begin position="46"/>
        <end position="55"/>
    </location>
</feature>
<keyword evidence="2" id="KW-0732">Signal</keyword>
<proteinExistence type="predicted"/>
<keyword evidence="4" id="KW-1185">Reference proteome</keyword>
<dbReference type="AlphaFoldDB" id="A0A4R7DJM9"/>
<gene>
    <name evidence="3" type="ORF">DFQ03_0078</name>
</gene>
<sequence>MKKSKNLLFKALFLSCLGIAVISCEGEDGADGTNGTNGIDGVDGADGVDGEDGADGQDLTLAESIPLTSSVTPNELFELKGAFAGSAELNMIMSSADILESDSTFVYGSYMDGAALYPAEDGNYALINNLEADYSIARIMLNSELQPLQGDYIVNSTATAFTAMCSGSSITVEEHGFGPLYLSGGEWGGNAKGVFKVNPFRATEDRVEVERLPALGEWSTENAVVIGKDAYASQTVVFMGDDHSDNTYPQAHFGMYVGQRGDLDGGKLYVLKGANPVESAPGDGGQLFEMGMSQDIEYDVEWVEVTERTIDELNQEAIDLGAIGFQRIEDIDWRRGTAEAQREVYFNATGRIRGDNPDLNLRGTGFGRVYKLVLDSEDPTAPAKLTVVVDGDLEGGKGDGMHSPDNILVTENYAYVQEDPNGYADLNPDITGFAKLWQLNLNTGDFVEVMECDQTYASSVGIGNTDSMWEITGLIDVTDIIGASEPTFIGGAQVHGWNFSTTPDTAVRADGLKFVDPTAISEGSARLEGSVLFKLTGLPR</sequence>
<evidence type="ECO:0000313" key="3">
    <source>
        <dbReference type="EMBL" id="TDS20825.1"/>
    </source>
</evidence>
<feature type="signal peptide" evidence="2">
    <location>
        <begin position="1"/>
        <end position="26"/>
    </location>
</feature>
<feature type="region of interest" description="Disordered" evidence="1">
    <location>
        <begin position="32"/>
        <end position="55"/>
    </location>
</feature>
<evidence type="ECO:0000256" key="1">
    <source>
        <dbReference type="SAM" id="MobiDB-lite"/>
    </source>
</evidence>
<dbReference type="EMBL" id="SNZW01000001">
    <property type="protein sequence ID" value="TDS20825.1"/>
    <property type="molecule type" value="Genomic_DNA"/>
</dbReference>